<name>A0A9D5A194_PEA</name>
<dbReference type="Gramene" id="PSAT_LOCUS29457_t1">
    <property type="protein sequence ID" value="CAL5210994.1"/>
    <property type="gene ID" value="PSAT_LOCUS29457"/>
</dbReference>
<organism evidence="2 3">
    <name type="scientific">Pisum sativum</name>
    <name type="common">Garden pea</name>
    <name type="synonym">Lathyrus oleraceus</name>
    <dbReference type="NCBI Taxonomy" id="3888"/>
    <lineage>
        <taxon>Eukaryota</taxon>
        <taxon>Viridiplantae</taxon>
        <taxon>Streptophyta</taxon>
        <taxon>Embryophyta</taxon>
        <taxon>Tracheophyta</taxon>
        <taxon>Spermatophyta</taxon>
        <taxon>Magnoliopsida</taxon>
        <taxon>eudicotyledons</taxon>
        <taxon>Gunneridae</taxon>
        <taxon>Pentapetalae</taxon>
        <taxon>rosids</taxon>
        <taxon>fabids</taxon>
        <taxon>Fabales</taxon>
        <taxon>Fabaceae</taxon>
        <taxon>Papilionoideae</taxon>
        <taxon>50 kb inversion clade</taxon>
        <taxon>NPAAA clade</taxon>
        <taxon>Hologalegina</taxon>
        <taxon>IRL clade</taxon>
        <taxon>Fabeae</taxon>
        <taxon>Lathyrus</taxon>
    </lineage>
</organism>
<dbReference type="Gramene" id="Psat07G0653700-T1">
    <property type="protein sequence ID" value="KAI5391761.1"/>
    <property type="gene ID" value="KIW84_076537"/>
</dbReference>
<evidence type="ECO:0000313" key="2">
    <source>
        <dbReference type="EMBL" id="KAI5391761.1"/>
    </source>
</evidence>
<sequence>MSNNQANGVYGHELAYLLRDNINNKVKGFKSMCRKMVRTNAEIMPVYESTSRRRKFRTTLLLKKKIFSFSFPTNFDVTCFSGIDNMLSNLKSWEVQCRKRSSKICDTYYVHASINGGRKLRSVTQVVNNLLPEGYAKLKTRKRKKKDGEHNGEENNFEIEANENNIPQIRVDDLLPPSLSVPRKKRNYKRKVQKRNHVELEKNIALGYPQEVLDNKENNVEAENVVCPLQHEDKENNIEVGNILCPAEIKDKVDNHVDENVSFPTTEEKENNFEVGNDVFSEETKNTENNSEAGNAFCPQNMEGKENNMNVGDVSIEALLYPQEGSDKVSLNFSEVQASVPINEGVLPNMLKDYDVSSDWGINNYEVLPEITEDFSEYDDLIASFLN</sequence>
<dbReference type="OrthoDB" id="1446735at2759"/>
<dbReference type="Gramene" id="Psat0s2906g0120.1">
    <property type="protein sequence ID" value="Psat0s2906g0120.1.cds"/>
    <property type="gene ID" value="Psat0s2906g0120"/>
</dbReference>
<reference evidence="2 3" key="1">
    <citation type="journal article" date="2022" name="Nat. Genet.">
        <title>Improved pea reference genome and pan-genome highlight genomic features and evolutionary characteristics.</title>
        <authorList>
            <person name="Yang T."/>
            <person name="Liu R."/>
            <person name="Luo Y."/>
            <person name="Hu S."/>
            <person name="Wang D."/>
            <person name="Wang C."/>
            <person name="Pandey M.K."/>
            <person name="Ge S."/>
            <person name="Xu Q."/>
            <person name="Li N."/>
            <person name="Li G."/>
            <person name="Huang Y."/>
            <person name="Saxena R.K."/>
            <person name="Ji Y."/>
            <person name="Li M."/>
            <person name="Yan X."/>
            <person name="He Y."/>
            <person name="Liu Y."/>
            <person name="Wang X."/>
            <person name="Xiang C."/>
            <person name="Varshney R.K."/>
            <person name="Ding H."/>
            <person name="Gao S."/>
            <person name="Zong X."/>
        </authorList>
    </citation>
    <scope>NUCLEOTIDE SEQUENCE [LARGE SCALE GENOMIC DNA]</scope>
    <source>
        <strain evidence="2 3">cv. Zhongwan 6</strain>
    </source>
</reference>
<comment type="caution">
    <text evidence="2">The sequence shown here is derived from an EMBL/GenBank/DDBJ whole genome shotgun (WGS) entry which is preliminary data.</text>
</comment>
<dbReference type="EMBL" id="JAMSHJ010000007">
    <property type="protein sequence ID" value="KAI5391761.1"/>
    <property type="molecule type" value="Genomic_DNA"/>
</dbReference>
<evidence type="ECO:0000256" key="1">
    <source>
        <dbReference type="SAM" id="MobiDB-lite"/>
    </source>
</evidence>
<protein>
    <submittedName>
        <fullName evidence="2">Uncharacterized protein</fullName>
    </submittedName>
</protein>
<proteinExistence type="predicted"/>
<gene>
    <name evidence="2" type="ORF">KIW84_076537</name>
</gene>
<dbReference type="Proteomes" id="UP001058974">
    <property type="component" value="Chromosome 7"/>
</dbReference>
<keyword evidence="3" id="KW-1185">Reference proteome</keyword>
<evidence type="ECO:0000313" key="3">
    <source>
        <dbReference type="Proteomes" id="UP001058974"/>
    </source>
</evidence>
<accession>A0A9D5A194</accession>
<feature type="region of interest" description="Disordered" evidence="1">
    <location>
        <begin position="141"/>
        <end position="161"/>
    </location>
</feature>
<dbReference type="AlphaFoldDB" id="A0A9D5A194"/>